<feature type="region of interest" description="Disordered" evidence="1">
    <location>
        <begin position="308"/>
        <end position="381"/>
    </location>
</feature>
<keyword evidence="2" id="KW-0472">Membrane</keyword>
<evidence type="ECO:0000313" key="3">
    <source>
        <dbReference type="EMBL" id="RLU26657.1"/>
    </source>
</evidence>
<proteinExistence type="predicted"/>
<reference evidence="3 4" key="1">
    <citation type="journal article" date="2018" name="Genome Res.">
        <title>The genomic architecture and molecular evolution of ant odorant receptors.</title>
        <authorList>
            <person name="McKenzie S.K."/>
            <person name="Kronauer D.J.C."/>
        </authorList>
    </citation>
    <scope>NUCLEOTIDE SEQUENCE [LARGE SCALE GENOMIC DNA]</scope>
    <source>
        <strain evidence="3">Clonal line C1</strain>
    </source>
</reference>
<protein>
    <submittedName>
        <fullName evidence="3">Uncharacterized protein</fullName>
    </submittedName>
</protein>
<evidence type="ECO:0000256" key="1">
    <source>
        <dbReference type="SAM" id="MobiDB-lite"/>
    </source>
</evidence>
<feature type="transmembrane region" description="Helical" evidence="2">
    <location>
        <begin position="12"/>
        <end position="34"/>
    </location>
</feature>
<dbReference type="InterPro" id="IPR031959">
    <property type="entry name" value="DUF4779"/>
</dbReference>
<accession>A0A3L8E1X1</accession>
<feature type="compositionally biased region" description="Basic and acidic residues" evidence="1">
    <location>
        <begin position="200"/>
        <end position="231"/>
    </location>
</feature>
<feature type="compositionally biased region" description="Polar residues" evidence="1">
    <location>
        <begin position="249"/>
        <end position="266"/>
    </location>
</feature>
<feature type="region of interest" description="Disordered" evidence="1">
    <location>
        <begin position="200"/>
        <end position="271"/>
    </location>
</feature>
<dbReference type="Proteomes" id="UP000279307">
    <property type="component" value="Chromosome 1"/>
</dbReference>
<evidence type="ECO:0000313" key="4">
    <source>
        <dbReference type="Proteomes" id="UP000279307"/>
    </source>
</evidence>
<evidence type="ECO:0000256" key="2">
    <source>
        <dbReference type="SAM" id="Phobius"/>
    </source>
</evidence>
<keyword evidence="2" id="KW-0812">Transmembrane</keyword>
<sequence length="381" mass="42544">MHRLREREGGAVCGMIAGSGMKMITMIMAVVLTVEIGASPMGTARTMVSEMRTTDLVSSASGYAYSQRGGLPVSYVRYTNHGSGRYYRAPAPVHYVVDADGPAPVAPVAVSETASPHETGTPYATARHEIIQPYPRDGFINYDHVTENREKAVVDSGVSDPIHGLANPRPNIDVSLEFGEEYSAARNFAHGEKSDKGYNKRVEFDVGERGRHDKSSRREHYDAETRNKKGYSDVAGNYGHYGEVEGGERSSSYGQTSYHNKGQKTSGFHKVYRKNEYKKHTDFYDESHKKGYFDKHVAADEYHDAAEGGFRKGGRHNSGFDHETSGKEGFYDKGHVENRDQGYMAEKGEDSFHSDYENYDSDKDTQLIKKHKKPDTRHQVS</sequence>
<dbReference type="Pfam" id="PF16009">
    <property type="entry name" value="DUF4779"/>
    <property type="match status" value="1"/>
</dbReference>
<dbReference type="AlphaFoldDB" id="A0A3L8E1X1"/>
<comment type="caution">
    <text evidence="3">The sequence shown here is derived from an EMBL/GenBank/DDBJ whole genome shotgun (WGS) entry which is preliminary data.</text>
</comment>
<dbReference type="EMBL" id="QOIP01000001">
    <property type="protein sequence ID" value="RLU26657.1"/>
    <property type="molecule type" value="Genomic_DNA"/>
</dbReference>
<organism evidence="3 4">
    <name type="scientific">Ooceraea biroi</name>
    <name type="common">Clonal raider ant</name>
    <name type="synonym">Cerapachys biroi</name>
    <dbReference type="NCBI Taxonomy" id="2015173"/>
    <lineage>
        <taxon>Eukaryota</taxon>
        <taxon>Metazoa</taxon>
        <taxon>Ecdysozoa</taxon>
        <taxon>Arthropoda</taxon>
        <taxon>Hexapoda</taxon>
        <taxon>Insecta</taxon>
        <taxon>Pterygota</taxon>
        <taxon>Neoptera</taxon>
        <taxon>Endopterygota</taxon>
        <taxon>Hymenoptera</taxon>
        <taxon>Apocrita</taxon>
        <taxon>Aculeata</taxon>
        <taxon>Formicoidea</taxon>
        <taxon>Formicidae</taxon>
        <taxon>Dorylinae</taxon>
        <taxon>Ooceraea</taxon>
    </lineage>
</organism>
<keyword evidence="2" id="KW-1133">Transmembrane helix</keyword>
<name>A0A3L8E1X1_OOCBI</name>
<gene>
    <name evidence="3" type="ORF">DMN91_000454</name>
</gene>
<feature type="compositionally biased region" description="Basic and acidic residues" evidence="1">
    <location>
        <begin position="318"/>
        <end position="367"/>
    </location>
</feature>